<proteinExistence type="predicted"/>
<evidence type="ECO:0000313" key="2">
    <source>
        <dbReference type="Proteomes" id="UP001348369"/>
    </source>
</evidence>
<dbReference type="EMBL" id="CP109109">
    <property type="protein sequence ID" value="WSC03257.1"/>
    <property type="molecule type" value="Genomic_DNA"/>
</dbReference>
<keyword evidence="2" id="KW-1185">Reference proteome</keyword>
<sequence>MGGGGLGSVLRDRNAGLYLAGVVVSGFGTSAMWLAAGIWTKSLTGSDSLAALTVFALWAPALAGPLLGTVADRVRRRPLLIGCNLAMAALLPLLLAVDSADRVWILFCVLFVHGASGVLQDAAESALVATAIDPRLLGDFNGLRMTANEGMKLLAPLAGAALFARFGGGSVALLDAATFAVAAGLFAAMRVREEKPGPDPAGRVSDLSEGVRRLRGSSAVRPLVLAASATMLLAGLNGAAIYAVVDRGLGHSPTYVGVLYAVQGAGSVLTGLVAGPLLRRLPERMFAAAGIALFALAVGARALPYDAVVLASAAGVGIGLPCVLIAALTAVQREIPAPVLGRTAATANTLMYVPNALALALGAGLIALADPAVLLPVTGAAGLLTALALAAPGHTRKRIPRPRPPG</sequence>
<dbReference type="Proteomes" id="UP001348369">
    <property type="component" value="Chromosome"/>
</dbReference>
<protein>
    <submittedName>
        <fullName evidence="1">MFS transporter</fullName>
    </submittedName>
</protein>
<evidence type="ECO:0000313" key="1">
    <source>
        <dbReference type="EMBL" id="WSC03257.1"/>
    </source>
</evidence>
<organism evidence="1 2">
    <name type="scientific">Streptomyces scopuliridis</name>
    <dbReference type="NCBI Taxonomy" id="452529"/>
    <lineage>
        <taxon>Bacteria</taxon>
        <taxon>Bacillati</taxon>
        <taxon>Actinomycetota</taxon>
        <taxon>Actinomycetes</taxon>
        <taxon>Kitasatosporales</taxon>
        <taxon>Streptomycetaceae</taxon>
        <taxon>Streptomyces</taxon>
    </lineage>
</organism>
<gene>
    <name evidence="1" type="ORF">OG835_29690</name>
</gene>
<name>A0ACD4ZYX9_9ACTN</name>
<reference evidence="1" key="1">
    <citation type="submission" date="2022-10" db="EMBL/GenBank/DDBJ databases">
        <title>The complete genomes of actinobacterial strains from the NBC collection.</title>
        <authorList>
            <person name="Joergensen T.S."/>
            <person name="Alvarez Arevalo M."/>
            <person name="Sterndorff E.B."/>
            <person name="Faurdal D."/>
            <person name="Vuksanovic O."/>
            <person name="Mourched A.-S."/>
            <person name="Charusanti P."/>
            <person name="Shaw S."/>
            <person name="Blin K."/>
            <person name="Weber T."/>
        </authorList>
    </citation>
    <scope>NUCLEOTIDE SEQUENCE</scope>
    <source>
        <strain evidence="1">NBC 01771</strain>
    </source>
</reference>
<accession>A0ACD4ZYX9</accession>